<dbReference type="AlphaFoldDB" id="A0A2S8FC65"/>
<evidence type="ECO:0000256" key="1">
    <source>
        <dbReference type="SAM" id="SignalP"/>
    </source>
</evidence>
<dbReference type="GO" id="GO:0000166">
    <property type="term" value="F:nucleotide binding"/>
    <property type="evidence" value="ECO:0007669"/>
    <property type="project" value="InterPro"/>
</dbReference>
<dbReference type="RefSeq" id="WP_105332728.1">
    <property type="nucleotide sequence ID" value="NZ_PUHY01000015.1"/>
</dbReference>
<dbReference type="InterPro" id="IPR043906">
    <property type="entry name" value="Gfo/Idh/MocA_OxRdtase_bact_C"/>
</dbReference>
<dbReference type="InterPro" id="IPR050463">
    <property type="entry name" value="Gfo/Idh/MocA_oxidrdct_glycsds"/>
</dbReference>
<accession>A0A2S8FC65</accession>
<organism evidence="4 5">
    <name type="scientific">Blastopirellula marina</name>
    <dbReference type="NCBI Taxonomy" id="124"/>
    <lineage>
        <taxon>Bacteria</taxon>
        <taxon>Pseudomonadati</taxon>
        <taxon>Planctomycetota</taxon>
        <taxon>Planctomycetia</taxon>
        <taxon>Pirellulales</taxon>
        <taxon>Pirellulaceae</taxon>
        <taxon>Blastopirellula</taxon>
    </lineage>
</organism>
<dbReference type="Gene3D" id="3.30.360.10">
    <property type="entry name" value="Dihydrodipicolinate Reductase, domain 2"/>
    <property type="match status" value="1"/>
</dbReference>
<gene>
    <name evidence="4" type="ORF">C5Y83_26095</name>
</gene>
<dbReference type="Proteomes" id="UP000238322">
    <property type="component" value="Unassembled WGS sequence"/>
</dbReference>
<dbReference type="PANTHER" id="PTHR43818:SF5">
    <property type="entry name" value="OXIDOREDUCTASE FAMILY PROTEIN"/>
    <property type="match status" value="1"/>
</dbReference>
<dbReference type="Pfam" id="PF19051">
    <property type="entry name" value="GFO_IDH_MocA_C2"/>
    <property type="match status" value="1"/>
</dbReference>
<protein>
    <submittedName>
        <fullName evidence="4">Gfo/Idh/MocA family oxidoreductase</fullName>
    </submittedName>
</protein>
<dbReference type="Gene3D" id="3.40.50.720">
    <property type="entry name" value="NAD(P)-binding Rossmann-like Domain"/>
    <property type="match status" value="1"/>
</dbReference>
<evidence type="ECO:0000313" key="4">
    <source>
        <dbReference type="EMBL" id="PQO29534.1"/>
    </source>
</evidence>
<feature type="chain" id="PRO_5015664794" evidence="1">
    <location>
        <begin position="33"/>
        <end position="497"/>
    </location>
</feature>
<dbReference type="PROSITE" id="PS51318">
    <property type="entry name" value="TAT"/>
    <property type="match status" value="1"/>
</dbReference>
<dbReference type="PANTHER" id="PTHR43818">
    <property type="entry name" value="BCDNA.GH03377"/>
    <property type="match status" value="1"/>
</dbReference>
<evidence type="ECO:0000313" key="5">
    <source>
        <dbReference type="Proteomes" id="UP000238322"/>
    </source>
</evidence>
<reference evidence="4 5" key="1">
    <citation type="submission" date="2018-02" db="EMBL/GenBank/DDBJ databases">
        <title>Comparative genomes isolates from brazilian mangrove.</title>
        <authorList>
            <person name="Araujo J.E."/>
            <person name="Taketani R.G."/>
            <person name="Silva M.C.P."/>
            <person name="Loureco M.V."/>
            <person name="Andreote F.D."/>
        </authorList>
    </citation>
    <scope>NUCLEOTIDE SEQUENCE [LARGE SCALE GENOMIC DNA]</scope>
    <source>
        <strain evidence="4 5">Hex-1 MGV</strain>
    </source>
</reference>
<sequence length="497" mass="54878">MTNRKSRREFLESSMFATAAAAAFAAPTSLLAAEAKQSKSPNEKLHVAVVGLNGRGNSHIGGFTNRDDVVITHLCDCDSKFGESKAEGVAKRQDGHKPKFIQDVRKLLEEPGIDIVSIATPNHTHSLLAIWALQAGKDVYVEKPVSHNVSEGARVVEAAEKYDRICQAGTQSRSNPGMREAMEFVHSGKIGDIKVARGLCYKPRKSIGPKGVYQPPKTVDYSLWLGPAQMQDVTRPQFHYDWHWQMPFGNGDLGNQGIHQMDLARWGLGVNELSKNVISYGGRFGYEDAGDTPNTQVVVHDYGDKSLVFEVRGLVYDKKLKESSVSYKGSRIGVIFEGTDGYLVMTTYHSGTAFDKDGNKIRDFNGGNDQYHYNNFVEAVRSRKAEDLNGHIQEGHLSSALCHTGLISYQLGEQVSKQECLDRMKDIKTTEDVSATMARVQDHLMDNGVNLDKEGVQLGPMLAFDPKTETFTDSEAANGLLTREYRKGFEVPAKGQV</sequence>
<comment type="caution">
    <text evidence="4">The sequence shown here is derived from an EMBL/GenBank/DDBJ whole genome shotgun (WGS) entry which is preliminary data.</text>
</comment>
<evidence type="ECO:0000259" key="2">
    <source>
        <dbReference type="Pfam" id="PF01408"/>
    </source>
</evidence>
<dbReference type="InterPro" id="IPR000683">
    <property type="entry name" value="Gfo/Idh/MocA-like_OxRdtase_N"/>
</dbReference>
<dbReference type="SUPFAM" id="SSF55347">
    <property type="entry name" value="Glyceraldehyde-3-phosphate dehydrogenase-like, C-terminal domain"/>
    <property type="match status" value="1"/>
</dbReference>
<dbReference type="SUPFAM" id="SSF51735">
    <property type="entry name" value="NAD(P)-binding Rossmann-fold domains"/>
    <property type="match status" value="1"/>
</dbReference>
<keyword evidence="1" id="KW-0732">Signal</keyword>
<dbReference type="OrthoDB" id="9788246at2"/>
<proteinExistence type="predicted"/>
<dbReference type="InterPro" id="IPR006311">
    <property type="entry name" value="TAT_signal"/>
</dbReference>
<dbReference type="Pfam" id="PF01408">
    <property type="entry name" value="GFO_IDH_MocA"/>
    <property type="match status" value="1"/>
</dbReference>
<dbReference type="EMBL" id="PUHY01000015">
    <property type="protein sequence ID" value="PQO29534.1"/>
    <property type="molecule type" value="Genomic_DNA"/>
</dbReference>
<feature type="domain" description="Gfo/Idh/MocA-like oxidoreductase bacterial type C-terminal" evidence="3">
    <location>
        <begin position="215"/>
        <end position="418"/>
    </location>
</feature>
<name>A0A2S8FC65_9BACT</name>
<feature type="domain" description="Gfo/Idh/MocA-like oxidoreductase N-terminal" evidence="2">
    <location>
        <begin position="46"/>
        <end position="169"/>
    </location>
</feature>
<dbReference type="InterPro" id="IPR036291">
    <property type="entry name" value="NAD(P)-bd_dom_sf"/>
</dbReference>
<feature type="signal peptide" evidence="1">
    <location>
        <begin position="1"/>
        <end position="32"/>
    </location>
</feature>
<evidence type="ECO:0000259" key="3">
    <source>
        <dbReference type="Pfam" id="PF19051"/>
    </source>
</evidence>